<gene>
    <name evidence="2" type="ORF">EPUS_08810</name>
</gene>
<name>U1GDJ4_ENDPU</name>
<organism evidence="2 3">
    <name type="scientific">Endocarpon pusillum (strain Z07020 / HMAS-L-300199)</name>
    <name type="common">Lichen-forming fungus</name>
    <dbReference type="NCBI Taxonomy" id="1263415"/>
    <lineage>
        <taxon>Eukaryota</taxon>
        <taxon>Fungi</taxon>
        <taxon>Dikarya</taxon>
        <taxon>Ascomycota</taxon>
        <taxon>Pezizomycotina</taxon>
        <taxon>Eurotiomycetes</taxon>
        <taxon>Chaetothyriomycetidae</taxon>
        <taxon>Verrucariales</taxon>
        <taxon>Verrucariaceae</taxon>
        <taxon>Endocarpon</taxon>
    </lineage>
</organism>
<feature type="region of interest" description="Disordered" evidence="1">
    <location>
        <begin position="141"/>
        <end position="237"/>
    </location>
</feature>
<evidence type="ECO:0000313" key="3">
    <source>
        <dbReference type="Proteomes" id="UP000019373"/>
    </source>
</evidence>
<protein>
    <submittedName>
        <fullName evidence="2">Uncharacterized protein</fullName>
    </submittedName>
</protein>
<dbReference type="RefSeq" id="XP_007787015.1">
    <property type="nucleotide sequence ID" value="XM_007788825.1"/>
</dbReference>
<sequence>MCMLLVYKFCTHLQNTSPPNAKFIPCKHHPRLVIEAQSGGPHSIQEKRLSNHLECKFSIFAIICRSNEIDGYTDCFRNAQTVVVHVGHVLPPGTCVPDPSLAVGVKGGAGQGGASSSKLYFRRCDGFYVDVNGEPLPTQREAYQAAQQAQQRSTQQRSPQPGPVQQDPLPQNPPPQAPPNQDRGSMTGSQILPEERQEICQPTSGLTQQRSSSQSPPREAAQQQKQERSRQGQQRQR</sequence>
<feature type="compositionally biased region" description="Low complexity" evidence="1">
    <location>
        <begin position="141"/>
        <end position="169"/>
    </location>
</feature>
<proteinExistence type="predicted"/>
<dbReference type="HOGENOM" id="CLU_1170634_0_0_1"/>
<dbReference type="EMBL" id="KE720801">
    <property type="protein sequence ID" value="ERF75657.1"/>
    <property type="molecule type" value="Genomic_DNA"/>
</dbReference>
<dbReference type="Proteomes" id="UP000019373">
    <property type="component" value="Unassembled WGS sequence"/>
</dbReference>
<dbReference type="AlphaFoldDB" id="U1GDJ4"/>
<evidence type="ECO:0000256" key="1">
    <source>
        <dbReference type="SAM" id="MobiDB-lite"/>
    </source>
</evidence>
<evidence type="ECO:0000313" key="2">
    <source>
        <dbReference type="EMBL" id="ERF75657.1"/>
    </source>
</evidence>
<keyword evidence="3" id="KW-1185">Reference proteome</keyword>
<accession>U1GDJ4</accession>
<feature type="compositionally biased region" description="Low complexity" evidence="1">
    <location>
        <begin position="208"/>
        <end position="224"/>
    </location>
</feature>
<dbReference type="GeneID" id="19243652"/>
<reference evidence="3" key="1">
    <citation type="journal article" date="2014" name="BMC Genomics">
        <title>Genome characteristics reveal the impact of lichenization on lichen-forming fungus Endocarpon pusillum Hedwig (Verrucariales, Ascomycota).</title>
        <authorList>
            <person name="Wang Y.-Y."/>
            <person name="Liu B."/>
            <person name="Zhang X.-Y."/>
            <person name="Zhou Q.-M."/>
            <person name="Zhang T."/>
            <person name="Li H."/>
            <person name="Yu Y.-F."/>
            <person name="Zhang X.-L."/>
            <person name="Hao X.-Y."/>
            <person name="Wang M."/>
            <person name="Wang L."/>
            <person name="Wei J.-C."/>
        </authorList>
    </citation>
    <scope>NUCLEOTIDE SEQUENCE [LARGE SCALE GENOMIC DNA]</scope>
    <source>
        <strain evidence="3">Z07020 / HMAS-L-300199</strain>
    </source>
</reference>